<evidence type="ECO:0000313" key="3">
    <source>
        <dbReference type="Proteomes" id="UP000002410"/>
    </source>
</evidence>
<reference evidence="3" key="1">
    <citation type="submission" date="2007-06" db="EMBL/GenBank/DDBJ databases">
        <authorList>
            <person name="Brinkac L.M."/>
            <person name="Daugherty S."/>
            <person name="Dodson R.J."/>
            <person name="Madupu R."/>
            <person name="Brown J.L."/>
            <person name="Bruce D."/>
            <person name="Detter C."/>
            <person name="Munk C."/>
            <person name="Smith L.A."/>
            <person name="Smith T.J."/>
            <person name="White O."/>
            <person name="Brettin T.S."/>
        </authorList>
    </citation>
    <scope>NUCLEOTIDE SEQUENCE [LARGE SCALE GENOMIC DNA]</scope>
    <source>
        <strain evidence="3">Langeland / NCTC 10281 / Type F</strain>
        <plasmid evidence="3">pCLI</plasmid>
    </source>
</reference>
<dbReference type="KEGG" id="cbf:CLI_A0004"/>
<dbReference type="Pfam" id="PF03412">
    <property type="entry name" value="Peptidase_C39"/>
    <property type="match status" value="1"/>
</dbReference>
<accession>A7GJP8</accession>
<dbReference type="EMBL" id="CP000729">
    <property type="protein sequence ID" value="ABS42940.1"/>
    <property type="molecule type" value="Genomic_DNA"/>
</dbReference>
<organism evidence="2 3">
    <name type="scientific">Clostridium botulinum (strain Langeland / NCTC 10281 / Type F)</name>
    <dbReference type="NCBI Taxonomy" id="441772"/>
    <lineage>
        <taxon>Bacteria</taxon>
        <taxon>Bacillati</taxon>
        <taxon>Bacillota</taxon>
        <taxon>Clostridia</taxon>
        <taxon>Eubacteriales</taxon>
        <taxon>Clostridiaceae</taxon>
        <taxon>Clostridium</taxon>
    </lineage>
</organism>
<dbReference type="GO" id="GO:0008233">
    <property type="term" value="F:peptidase activity"/>
    <property type="evidence" value="ECO:0007669"/>
    <property type="project" value="InterPro"/>
</dbReference>
<evidence type="ECO:0000259" key="1">
    <source>
        <dbReference type="Pfam" id="PF03412"/>
    </source>
</evidence>
<keyword evidence="2" id="KW-0614">Plasmid</keyword>
<dbReference type="Gene3D" id="3.90.70.10">
    <property type="entry name" value="Cysteine proteinases"/>
    <property type="match status" value="1"/>
</dbReference>
<geneLocation type="plasmid" evidence="2 3">
    <name>pCLI</name>
</geneLocation>
<dbReference type="GO" id="GO:0006508">
    <property type="term" value="P:proteolysis"/>
    <property type="evidence" value="ECO:0007669"/>
    <property type="project" value="InterPro"/>
</dbReference>
<feature type="domain" description="Peptidase C39" evidence="1">
    <location>
        <begin position="3"/>
        <end position="54"/>
    </location>
</feature>
<dbReference type="AlphaFoldDB" id="A7GJP8"/>
<protein>
    <recommendedName>
        <fullName evidence="1">Peptidase C39 domain-containing protein</fullName>
    </recommendedName>
</protein>
<proteinExistence type="predicted"/>
<dbReference type="HOGENOM" id="CLU_192791_0_0_9"/>
<name>A7GJP8_CLOBL</name>
<dbReference type="GO" id="GO:0016020">
    <property type="term" value="C:membrane"/>
    <property type="evidence" value="ECO:0007669"/>
    <property type="project" value="InterPro"/>
</dbReference>
<evidence type="ECO:0000313" key="2">
    <source>
        <dbReference type="EMBL" id="ABS42940.1"/>
    </source>
</evidence>
<dbReference type="Proteomes" id="UP000002410">
    <property type="component" value="Plasmid pCLI"/>
</dbReference>
<dbReference type="InterPro" id="IPR005074">
    <property type="entry name" value="Peptidase_C39"/>
</dbReference>
<dbReference type="GO" id="GO:0005524">
    <property type="term" value="F:ATP binding"/>
    <property type="evidence" value="ECO:0007669"/>
    <property type="project" value="InterPro"/>
</dbReference>
<gene>
    <name evidence="2" type="ordered locus">CLI_A0004</name>
</gene>
<sequence length="58" mass="6683">MCIKQHDYKDCGATCFANIYKQYDLRYPILKTREVAGTDKESTSIVGVIKVEKEVLRI</sequence>